<sequence>MRDLSLQRPASFDERPAFFDQMRQYLIFSRPFTLIAPMLGVASGALTAWGSRHSAFSMVFSWDLVILVAVASLAAGLLNAASNGLNQIYDLEIDRINKPDRPLVTEAISLRGAHICTWFLYVLSVGMTWPIVADPNLTWAERWTAPLAQHECFFFYLTAAVFTWIYSMPAFGRTKRLTFGANLTIAIPRGLMLKVAGWSVLAGISAVEPWFIGLCFFFFLIGAASTKDFSDMKGDGHGKCLTLPRRFGVRRAATYIAPCFVLPWLLIPLGVFLNIDGQPILSGDPVLLVLLGLSLATWGGYTVYLILRDPEALSRMENHPSWKHMYLMMFWAQMGFALAYLVRL</sequence>
<dbReference type="Gene3D" id="1.10.357.140">
    <property type="entry name" value="UbiA prenyltransferase"/>
    <property type="match status" value="1"/>
</dbReference>
<evidence type="ECO:0000256" key="4">
    <source>
        <dbReference type="ARBA" id="ARBA00022679"/>
    </source>
</evidence>
<dbReference type="EMBL" id="JAFREP010000016">
    <property type="protein sequence ID" value="MBO1320198.1"/>
    <property type="molecule type" value="Genomic_DNA"/>
</dbReference>
<reference evidence="9" key="1">
    <citation type="submission" date="2021-03" db="EMBL/GenBank/DDBJ databases">
        <authorList>
            <person name="Wang G."/>
        </authorList>
    </citation>
    <scope>NUCLEOTIDE SEQUENCE</scope>
    <source>
        <strain evidence="9">KCTC 12899</strain>
    </source>
</reference>
<keyword evidence="10" id="KW-1185">Reference proteome</keyword>
<dbReference type="Pfam" id="PF01040">
    <property type="entry name" value="UbiA"/>
    <property type="match status" value="1"/>
</dbReference>
<feature type="transmembrane region" description="Helical" evidence="8">
    <location>
        <begin position="325"/>
        <end position="342"/>
    </location>
</feature>
<organism evidence="9 10">
    <name type="scientific">Acanthopleuribacter pedis</name>
    <dbReference type="NCBI Taxonomy" id="442870"/>
    <lineage>
        <taxon>Bacteria</taxon>
        <taxon>Pseudomonadati</taxon>
        <taxon>Acidobacteriota</taxon>
        <taxon>Holophagae</taxon>
        <taxon>Acanthopleuribacterales</taxon>
        <taxon>Acanthopleuribacteraceae</taxon>
        <taxon>Acanthopleuribacter</taxon>
    </lineage>
</organism>
<evidence type="ECO:0000256" key="2">
    <source>
        <dbReference type="ARBA" id="ARBA00005985"/>
    </source>
</evidence>
<dbReference type="PANTHER" id="PTHR43009:SF7">
    <property type="entry name" value="HOMOGENTISATE GERANYLGERANYLTRANSFERASE, CHLOROPLASTIC"/>
    <property type="match status" value="1"/>
</dbReference>
<evidence type="ECO:0000256" key="7">
    <source>
        <dbReference type="ARBA" id="ARBA00023136"/>
    </source>
</evidence>
<feature type="transmembrane region" description="Helical" evidence="8">
    <location>
        <begin position="153"/>
        <end position="171"/>
    </location>
</feature>
<accession>A0A8J7QL13</accession>
<dbReference type="Proteomes" id="UP000664417">
    <property type="component" value="Unassembled WGS sequence"/>
</dbReference>
<comment type="similarity">
    <text evidence="2">Belongs to the UbiA prenyltransferase family.</text>
</comment>
<name>A0A8J7QL13_9BACT</name>
<evidence type="ECO:0000256" key="1">
    <source>
        <dbReference type="ARBA" id="ARBA00004141"/>
    </source>
</evidence>
<keyword evidence="4" id="KW-0808">Transferase</keyword>
<feature type="transmembrane region" description="Helical" evidence="8">
    <location>
        <begin position="115"/>
        <end position="133"/>
    </location>
</feature>
<feature type="transmembrane region" description="Helical" evidence="8">
    <location>
        <begin position="55"/>
        <end position="78"/>
    </location>
</feature>
<feature type="transmembrane region" description="Helical" evidence="8">
    <location>
        <begin position="252"/>
        <end position="273"/>
    </location>
</feature>
<evidence type="ECO:0000313" key="10">
    <source>
        <dbReference type="Proteomes" id="UP000664417"/>
    </source>
</evidence>
<feature type="transmembrane region" description="Helical" evidence="8">
    <location>
        <begin position="183"/>
        <end position="204"/>
    </location>
</feature>
<comment type="caution">
    <text evidence="9">The sequence shown here is derived from an EMBL/GenBank/DDBJ whole genome shotgun (WGS) entry which is preliminary data.</text>
</comment>
<feature type="transmembrane region" description="Helical" evidence="8">
    <location>
        <begin position="210"/>
        <end position="229"/>
    </location>
</feature>
<comment type="subcellular location">
    <subcellularLocation>
        <location evidence="1">Membrane</location>
        <topology evidence="1">Multi-pass membrane protein</topology>
    </subcellularLocation>
</comment>
<gene>
    <name evidence="9" type="ORF">J3U88_17115</name>
</gene>
<feature type="transmembrane region" description="Helical" evidence="8">
    <location>
        <begin position="32"/>
        <end position="49"/>
    </location>
</feature>
<protein>
    <submittedName>
        <fullName evidence="9">UbiA family prenyltransferase</fullName>
    </submittedName>
</protein>
<dbReference type="AlphaFoldDB" id="A0A8J7QL13"/>
<keyword evidence="7 8" id="KW-0472">Membrane</keyword>
<keyword evidence="3" id="KW-1003">Cell membrane</keyword>
<dbReference type="InterPro" id="IPR044878">
    <property type="entry name" value="UbiA_sf"/>
</dbReference>
<evidence type="ECO:0000256" key="3">
    <source>
        <dbReference type="ARBA" id="ARBA00022475"/>
    </source>
</evidence>
<evidence type="ECO:0000313" key="9">
    <source>
        <dbReference type="EMBL" id="MBO1320198.1"/>
    </source>
</evidence>
<keyword evidence="6 8" id="KW-1133">Transmembrane helix</keyword>
<evidence type="ECO:0000256" key="6">
    <source>
        <dbReference type="ARBA" id="ARBA00022989"/>
    </source>
</evidence>
<dbReference type="InterPro" id="IPR000537">
    <property type="entry name" value="UbiA_prenyltransferase"/>
</dbReference>
<feature type="transmembrane region" description="Helical" evidence="8">
    <location>
        <begin position="285"/>
        <end position="304"/>
    </location>
</feature>
<dbReference type="GO" id="GO:0016020">
    <property type="term" value="C:membrane"/>
    <property type="evidence" value="ECO:0007669"/>
    <property type="project" value="UniProtKB-SubCell"/>
</dbReference>
<proteinExistence type="inferred from homology"/>
<evidence type="ECO:0000256" key="5">
    <source>
        <dbReference type="ARBA" id="ARBA00022692"/>
    </source>
</evidence>
<evidence type="ECO:0000256" key="8">
    <source>
        <dbReference type="SAM" id="Phobius"/>
    </source>
</evidence>
<dbReference type="GO" id="GO:0016765">
    <property type="term" value="F:transferase activity, transferring alkyl or aryl (other than methyl) groups"/>
    <property type="evidence" value="ECO:0007669"/>
    <property type="project" value="InterPro"/>
</dbReference>
<dbReference type="RefSeq" id="WP_207860152.1">
    <property type="nucleotide sequence ID" value="NZ_JAFREP010000016.1"/>
</dbReference>
<dbReference type="PANTHER" id="PTHR43009">
    <property type="entry name" value="HOMOGENTISATE SOLANESYLTRANSFERASE, CHLOROPLASTIC"/>
    <property type="match status" value="1"/>
</dbReference>
<keyword evidence="5 8" id="KW-0812">Transmembrane</keyword>